<dbReference type="InterPro" id="IPR000522">
    <property type="entry name" value="ABC_transptr_permease_BtuC"/>
</dbReference>
<dbReference type="PANTHER" id="PTHR30472">
    <property type="entry name" value="FERRIC ENTEROBACTIN TRANSPORT SYSTEM PERMEASE PROTEIN"/>
    <property type="match status" value="1"/>
</dbReference>
<accession>A0ABT2FY18</accession>
<feature type="transmembrane region" description="Helical" evidence="8">
    <location>
        <begin position="24"/>
        <end position="45"/>
    </location>
</feature>
<feature type="transmembrane region" description="Helical" evidence="8">
    <location>
        <begin position="146"/>
        <end position="166"/>
    </location>
</feature>
<keyword evidence="7 8" id="KW-0472">Membrane</keyword>
<feature type="transmembrane region" description="Helical" evidence="8">
    <location>
        <begin position="116"/>
        <end position="139"/>
    </location>
</feature>
<sequence length="360" mass="36721">MSTTVTTPAVLRTGLVSWQWNLRLAFWLVVTAVATVLFMALGITLGDYPLTLTEVLAVFAGGGTAIKQKVVLDLRLGRAIVGAAVGACLAFSGALTQTVARNPLASPDILGITNGASLAAVAALILGGAGAGGTLGVGAEAMVSSLGVPGTAVLGALLIAVLIWFIAGPVRGDMMSLVLIGVGCSILLSALTTWLLAWAELDRAAEARMWLTGSLNGRDLNHAWAPLVVALLAIAAAGWLAFQLAALSLGETTAHVLGHNVKITQVIQLLTAVVLAAVAVSAAGPIGFIAFVTPQIARRLAGTATPPLVLSAFCGAALLTGADLFTRTIAPWELPVGVVTAFFGAPVLLYLIISNNRKVR</sequence>
<evidence type="ECO:0000256" key="1">
    <source>
        <dbReference type="ARBA" id="ARBA00004651"/>
    </source>
</evidence>
<dbReference type="Gene3D" id="1.10.3470.10">
    <property type="entry name" value="ABC transporter involved in vitamin B12 uptake, BtuC"/>
    <property type="match status" value="1"/>
</dbReference>
<comment type="caution">
    <text evidence="9">The sequence shown here is derived from an EMBL/GenBank/DDBJ whole genome shotgun (WGS) entry which is preliminary data.</text>
</comment>
<evidence type="ECO:0000256" key="8">
    <source>
        <dbReference type="SAM" id="Phobius"/>
    </source>
</evidence>
<dbReference type="Proteomes" id="UP001205965">
    <property type="component" value="Unassembled WGS sequence"/>
</dbReference>
<feature type="transmembrane region" description="Helical" evidence="8">
    <location>
        <begin position="266"/>
        <end position="292"/>
    </location>
</feature>
<gene>
    <name evidence="9" type="ORF">NYP18_04565</name>
</gene>
<organism evidence="9 10">
    <name type="scientific">Corynebacterium lemuris</name>
    <dbReference type="NCBI Taxonomy" id="1859292"/>
    <lineage>
        <taxon>Bacteria</taxon>
        <taxon>Bacillati</taxon>
        <taxon>Actinomycetota</taxon>
        <taxon>Actinomycetes</taxon>
        <taxon>Mycobacteriales</taxon>
        <taxon>Corynebacteriaceae</taxon>
        <taxon>Corynebacterium</taxon>
    </lineage>
</organism>
<feature type="transmembrane region" description="Helical" evidence="8">
    <location>
        <begin position="178"/>
        <end position="201"/>
    </location>
</feature>
<feature type="transmembrane region" description="Helical" evidence="8">
    <location>
        <begin position="304"/>
        <end position="322"/>
    </location>
</feature>
<reference evidence="9 10" key="1">
    <citation type="submission" date="2022-08" db="EMBL/GenBank/DDBJ databases">
        <title>YIM 101645 draft genome.</title>
        <authorList>
            <person name="Chen X."/>
        </authorList>
    </citation>
    <scope>NUCLEOTIDE SEQUENCE [LARGE SCALE GENOMIC DNA]</scope>
    <source>
        <strain evidence="9 10">YIM 101645</strain>
    </source>
</reference>
<comment type="similarity">
    <text evidence="2">Belongs to the binding-protein-dependent transport system permease family. FecCD subfamily.</text>
</comment>
<evidence type="ECO:0000256" key="6">
    <source>
        <dbReference type="ARBA" id="ARBA00022989"/>
    </source>
</evidence>
<keyword evidence="10" id="KW-1185">Reference proteome</keyword>
<feature type="transmembrane region" description="Helical" evidence="8">
    <location>
        <begin position="222"/>
        <end position="246"/>
    </location>
</feature>
<evidence type="ECO:0000256" key="7">
    <source>
        <dbReference type="ARBA" id="ARBA00023136"/>
    </source>
</evidence>
<dbReference type="RefSeq" id="WP_259426996.1">
    <property type="nucleotide sequence ID" value="NZ_JANWTC010000002.1"/>
</dbReference>
<dbReference type="InterPro" id="IPR037294">
    <property type="entry name" value="ABC_BtuC-like"/>
</dbReference>
<dbReference type="EMBL" id="JANWTC010000002">
    <property type="protein sequence ID" value="MCS5478927.1"/>
    <property type="molecule type" value="Genomic_DNA"/>
</dbReference>
<evidence type="ECO:0000256" key="3">
    <source>
        <dbReference type="ARBA" id="ARBA00022448"/>
    </source>
</evidence>
<feature type="transmembrane region" description="Helical" evidence="8">
    <location>
        <begin position="334"/>
        <end position="353"/>
    </location>
</feature>
<evidence type="ECO:0000313" key="10">
    <source>
        <dbReference type="Proteomes" id="UP001205965"/>
    </source>
</evidence>
<dbReference type="PANTHER" id="PTHR30472:SF24">
    <property type="entry name" value="FERRIC ENTEROBACTIN TRANSPORT SYSTEM PERMEASE PROTEIN FEPG"/>
    <property type="match status" value="1"/>
</dbReference>
<evidence type="ECO:0000256" key="4">
    <source>
        <dbReference type="ARBA" id="ARBA00022475"/>
    </source>
</evidence>
<protein>
    <submittedName>
        <fullName evidence="9">Iron ABC transporter permease</fullName>
    </submittedName>
</protein>
<dbReference type="SUPFAM" id="SSF81345">
    <property type="entry name" value="ABC transporter involved in vitamin B12 uptake, BtuC"/>
    <property type="match status" value="1"/>
</dbReference>
<proteinExistence type="inferred from homology"/>
<evidence type="ECO:0000256" key="2">
    <source>
        <dbReference type="ARBA" id="ARBA00007935"/>
    </source>
</evidence>
<comment type="subcellular location">
    <subcellularLocation>
        <location evidence="1">Cell membrane</location>
        <topology evidence="1">Multi-pass membrane protein</topology>
    </subcellularLocation>
</comment>
<keyword evidence="6 8" id="KW-1133">Transmembrane helix</keyword>
<keyword evidence="4" id="KW-1003">Cell membrane</keyword>
<keyword evidence="5 8" id="KW-0812">Transmembrane</keyword>
<evidence type="ECO:0000256" key="5">
    <source>
        <dbReference type="ARBA" id="ARBA00022692"/>
    </source>
</evidence>
<dbReference type="CDD" id="cd06550">
    <property type="entry name" value="TM_ABC_iron-siderophores_like"/>
    <property type="match status" value="1"/>
</dbReference>
<evidence type="ECO:0000313" key="9">
    <source>
        <dbReference type="EMBL" id="MCS5478927.1"/>
    </source>
</evidence>
<name>A0ABT2FY18_9CORY</name>
<feature type="transmembrane region" description="Helical" evidence="8">
    <location>
        <begin position="76"/>
        <end position="96"/>
    </location>
</feature>
<keyword evidence="3" id="KW-0813">Transport</keyword>
<dbReference type="Pfam" id="PF01032">
    <property type="entry name" value="FecCD"/>
    <property type="match status" value="1"/>
</dbReference>